<evidence type="ECO:0000256" key="1">
    <source>
        <dbReference type="SAM" id="MobiDB-lite"/>
    </source>
</evidence>
<dbReference type="InterPro" id="IPR025738">
    <property type="entry name" value="BatD"/>
</dbReference>
<dbReference type="Pfam" id="PF25607">
    <property type="entry name" value="DUF7939"/>
    <property type="match status" value="1"/>
</dbReference>
<sequence length="550" mass="60535">MVIRLLISVFLLLFLHPSMAIDTLTASVDKNPVLVGEYFTLTIEADGKVSGEQPDTSALSAQFVTGPISVGSRTSIINGSMSSQTTWQMQVLARKPGTFTIPAFEVAGKRSEPIQLKVVPRGDEQQQQKDIFVTAELTPSNLYVQQAGLYTVKLYLGKDLLDGQLSAPQMSDAQISQMGKQQEDYEVVDGRRYMVITREYLIQPQKSGDYTITAPVFNGQVRENYRRMAVSAIAEDTQLEVKPIPDTYQGAWLPSELVNLSEEWQPADESVTVGTPITRTITLTALGVTQEQLPDIELDTISGIRSYPDESDRNQLSRDGRVISQLVSSHALVPQKTGTYTLPEVKIPWFNTVINKVNYATLPARTITVIADPNQPLAPITAPVSPVAPENPQGNTEQPNQPAQSLPVNTPVETASKTLIDWIVMGAGYILWLLTLAIWWFKKPQAPQPKTSAKAPDSMIALKAAAKQHNAHEFYQALRALAKKQAPTLGFDAWLAQLNSPELSDEIAKLQASLYSESTHSADLTQIYQLLQTAIKKHAAQDSAHLTQLY</sequence>
<dbReference type="InterPro" id="IPR057699">
    <property type="entry name" value="DUF7939"/>
</dbReference>
<dbReference type="Proteomes" id="UP000179786">
    <property type="component" value="Unassembled WGS sequence"/>
</dbReference>
<dbReference type="STRING" id="1859457.BET10_09440"/>
<dbReference type="AlphaFoldDB" id="A0A1S1MVY2"/>
<dbReference type="Pfam" id="PF13584">
    <property type="entry name" value="BatD"/>
    <property type="match status" value="1"/>
</dbReference>
<comment type="caution">
    <text evidence="5">The sequence shown here is derived from an EMBL/GenBank/DDBJ whole genome shotgun (WGS) entry which is preliminary data.</text>
</comment>
<dbReference type="EMBL" id="MKJU01000025">
    <property type="protein sequence ID" value="OHU91079.1"/>
    <property type="molecule type" value="Genomic_DNA"/>
</dbReference>
<keyword evidence="6" id="KW-1185">Reference proteome</keyword>
<feature type="domain" description="DUF7939" evidence="4">
    <location>
        <begin position="461"/>
        <end position="536"/>
    </location>
</feature>
<evidence type="ECO:0000256" key="2">
    <source>
        <dbReference type="SAM" id="Phobius"/>
    </source>
</evidence>
<reference evidence="5 6" key="1">
    <citation type="submission" date="2016-09" db="EMBL/GenBank/DDBJ databases">
        <title>Pseudoalteromonas amylolytica sp. nov., isolated from the surface seawater.</title>
        <authorList>
            <person name="Wu Y.-H."/>
            <person name="Cheng H."/>
            <person name="Jin X.-B."/>
            <person name="Wang C.-S."/>
            <person name="Xu X.-W."/>
        </authorList>
    </citation>
    <scope>NUCLEOTIDE SEQUENCE [LARGE SCALE GENOMIC DNA]</scope>
    <source>
        <strain evidence="5 6">JW1</strain>
    </source>
</reference>
<dbReference type="OrthoDB" id="5293418at2"/>
<keyword evidence="2" id="KW-1133">Transmembrane helix</keyword>
<organism evidence="5 6">
    <name type="scientific">Pseudoalteromonas amylolytica</name>
    <dbReference type="NCBI Taxonomy" id="1859457"/>
    <lineage>
        <taxon>Bacteria</taxon>
        <taxon>Pseudomonadati</taxon>
        <taxon>Pseudomonadota</taxon>
        <taxon>Gammaproteobacteria</taxon>
        <taxon>Alteromonadales</taxon>
        <taxon>Pseudoalteromonadaceae</taxon>
        <taxon>Pseudoalteromonas</taxon>
    </lineage>
</organism>
<feature type="signal peptide" evidence="3">
    <location>
        <begin position="1"/>
        <end position="20"/>
    </location>
</feature>
<dbReference type="PANTHER" id="PTHR40940">
    <property type="entry name" value="PROTEIN BATD-RELATED"/>
    <property type="match status" value="1"/>
</dbReference>
<keyword evidence="2" id="KW-0472">Membrane</keyword>
<evidence type="ECO:0000313" key="5">
    <source>
        <dbReference type="EMBL" id="OHU91079.1"/>
    </source>
</evidence>
<feature type="chain" id="PRO_5010258468" evidence="3">
    <location>
        <begin position="21"/>
        <end position="550"/>
    </location>
</feature>
<dbReference type="RefSeq" id="WP_070984632.1">
    <property type="nucleotide sequence ID" value="NZ_MKJU01000025.1"/>
</dbReference>
<evidence type="ECO:0000313" key="6">
    <source>
        <dbReference type="Proteomes" id="UP000179786"/>
    </source>
</evidence>
<proteinExistence type="predicted"/>
<feature type="transmembrane region" description="Helical" evidence="2">
    <location>
        <begin position="419"/>
        <end position="441"/>
    </location>
</feature>
<evidence type="ECO:0000256" key="3">
    <source>
        <dbReference type="SAM" id="SignalP"/>
    </source>
</evidence>
<feature type="compositionally biased region" description="Polar residues" evidence="1">
    <location>
        <begin position="392"/>
        <end position="407"/>
    </location>
</feature>
<dbReference type="PANTHER" id="PTHR40940:SF1">
    <property type="entry name" value="PROTEIN BATD"/>
    <property type="match status" value="1"/>
</dbReference>
<gene>
    <name evidence="5" type="ORF">BET10_09440</name>
</gene>
<evidence type="ECO:0000259" key="4">
    <source>
        <dbReference type="Pfam" id="PF25607"/>
    </source>
</evidence>
<feature type="region of interest" description="Disordered" evidence="1">
    <location>
        <begin position="381"/>
        <end position="407"/>
    </location>
</feature>
<protein>
    <submittedName>
        <fullName evidence="5">Protein BatD</fullName>
    </submittedName>
</protein>
<name>A0A1S1MVY2_9GAMM</name>
<keyword evidence="3" id="KW-0732">Signal</keyword>
<keyword evidence="2" id="KW-0812">Transmembrane</keyword>
<accession>A0A1S1MVY2</accession>